<name>A0A7J6WXI4_THATH</name>
<reference evidence="1 2" key="1">
    <citation type="submission" date="2020-06" db="EMBL/GenBank/DDBJ databases">
        <title>Transcriptomic and genomic resources for Thalictrum thalictroides and T. hernandezii: Facilitating candidate gene discovery in an emerging model plant lineage.</title>
        <authorList>
            <person name="Arias T."/>
            <person name="Riano-Pachon D.M."/>
            <person name="Di Stilio V.S."/>
        </authorList>
    </citation>
    <scope>NUCLEOTIDE SEQUENCE [LARGE SCALE GENOMIC DNA]</scope>
    <source>
        <strain evidence="2">cv. WT478/WT964</strain>
        <tissue evidence="1">Leaves</tissue>
    </source>
</reference>
<proteinExistence type="predicted"/>
<gene>
    <name evidence="1" type="ORF">FRX31_008248</name>
</gene>
<organism evidence="1 2">
    <name type="scientific">Thalictrum thalictroides</name>
    <name type="common">Rue-anemone</name>
    <name type="synonym">Anemone thalictroides</name>
    <dbReference type="NCBI Taxonomy" id="46969"/>
    <lineage>
        <taxon>Eukaryota</taxon>
        <taxon>Viridiplantae</taxon>
        <taxon>Streptophyta</taxon>
        <taxon>Embryophyta</taxon>
        <taxon>Tracheophyta</taxon>
        <taxon>Spermatophyta</taxon>
        <taxon>Magnoliopsida</taxon>
        <taxon>Ranunculales</taxon>
        <taxon>Ranunculaceae</taxon>
        <taxon>Thalictroideae</taxon>
        <taxon>Thalictrum</taxon>
    </lineage>
</organism>
<dbReference type="AlphaFoldDB" id="A0A7J6WXI4"/>
<evidence type="ECO:0000313" key="1">
    <source>
        <dbReference type="EMBL" id="KAF5202166.1"/>
    </source>
</evidence>
<accession>A0A7J6WXI4</accession>
<evidence type="ECO:0000313" key="2">
    <source>
        <dbReference type="Proteomes" id="UP000554482"/>
    </source>
</evidence>
<sequence>MDFFTNPTATVFYGDVKRKENEDTKNNAHSQMDFFTDPTATAFYGDVKQKKKIRIPKSVYGD</sequence>
<keyword evidence="2" id="KW-1185">Reference proteome</keyword>
<dbReference type="OrthoDB" id="1470847at2759"/>
<protein>
    <submittedName>
        <fullName evidence="1">Uncharacterized protein</fullName>
    </submittedName>
</protein>
<comment type="caution">
    <text evidence="1">The sequence shown here is derived from an EMBL/GenBank/DDBJ whole genome shotgun (WGS) entry which is preliminary data.</text>
</comment>
<dbReference type="Proteomes" id="UP000554482">
    <property type="component" value="Unassembled WGS sequence"/>
</dbReference>
<dbReference type="EMBL" id="JABWDY010008502">
    <property type="protein sequence ID" value="KAF5202166.1"/>
    <property type="molecule type" value="Genomic_DNA"/>
</dbReference>